<reference evidence="2 3" key="1">
    <citation type="journal article" date="2022" name="Nat. Genet.">
        <title>Improved pea reference genome and pan-genome highlight genomic features and evolutionary characteristics.</title>
        <authorList>
            <person name="Yang T."/>
            <person name="Liu R."/>
            <person name="Luo Y."/>
            <person name="Hu S."/>
            <person name="Wang D."/>
            <person name="Wang C."/>
            <person name="Pandey M.K."/>
            <person name="Ge S."/>
            <person name="Xu Q."/>
            <person name="Li N."/>
            <person name="Li G."/>
            <person name="Huang Y."/>
            <person name="Saxena R.K."/>
            <person name="Ji Y."/>
            <person name="Li M."/>
            <person name="Yan X."/>
            <person name="He Y."/>
            <person name="Liu Y."/>
            <person name="Wang X."/>
            <person name="Xiang C."/>
            <person name="Varshney R.K."/>
            <person name="Ding H."/>
            <person name="Gao S."/>
            <person name="Zong X."/>
        </authorList>
    </citation>
    <scope>NUCLEOTIDE SEQUENCE [LARGE SCALE GENOMIC DNA]</scope>
    <source>
        <strain evidence="2 3">cv. Zhongwan 6</strain>
    </source>
</reference>
<dbReference type="PANTHER" id="PTHR47165">
    <property type="entry name" value="OS03G0429900 PROTEIN"/>
    <property type="match status" value="1"/>
</dbReference>
<dbReference type="InterPro" id="IPR012340">
    <property type="entry name" value="NA-bd_OB-fold"/>
</dbReference>
<comment type="caution">
    <text evidence="2">The sequence shown here is derived from an EMBL/GenBank/DDBJ whole genome shotgun (WGS) entry which is preliminary data.</text>
</comment>
<feature type="domain" description="Replication protein A 70 kDa DNA-binding subunit B/D first OB fold" evidence="1">
    <location>
        <begin position="5"/>
        <end position="104"/>
    </location>
</feature>
<dbReference type="InterPro" id="IPR003871">
    <property type="entry name" value="RFA1B/D_OB_1st"/>
</dbReference>
<evidence type="ECO:0000313" key="2">
    <source>
        <dbReference type="EMBL" id="KAI5442808.1"/>
    </source>
</evidence>
<sequence>MARPFEKIIDINDLKEPWKVSVCVHHKWSMVTNNKEHLEMIVVDKDGTDVHVIVPTTYLSAFNTMLNVDHTYTISNFKVAANDLVFKPSCHQYMVKFTGGTSVSDVDKHVIPPKITHFTSFDNIMTGRFKKDVLIAYNVSLCTISKVSMVNVSGQLSLHSRVYFQNNENSQQYPFHKLLSKAIVLPLNDIIKLREACHECPKVARDDKPSFMCESGHSTEA</sequence>
<dbReference type="Gramene" id="Psat01G0172600-T1">
    <property type="protein sequence ID" value="KAI5442808.1"/>
    <property type="gene ID" value="KIW84_011726"/>
</dbReference>
<evidence type="ECO:0000259" key="1">
    <source>
        <dbReference type="Pfam" id="PF02721"/>
    </source>
</evidence>
<gene>
    <name evidence="2" type="ORF">KIW84_011726</name>
</gene>
<evidence type="ECO:0000313" key="3">
    <source>
        <dbReference type="Proteomes" id="UP001058974"/>
    </source>
</evidence>
<dbReference type="PANTHER" id="PTHR47165:SF4">
    <property type="entry name" value="OS03G0429900 PROTEIN"/>
    <property type="match status" value="1"/>
</dbReference>
<dbReference type="Pfam" id="PF02721">
    <property type="entry name" value="DUF223"/>
    <property type="match status" value="1"/>
</dbReference>
<dbReference type="CDD" id="cd04480">
    <property type="entry name" value="RPA1_DBD_A_like"/>
    <property type="match status" value="1"/>
</dbReference>
<organism evidence="2 3">
    <name type="scientific">Pisum sativum</name>
    <name type="common">Garden pea</name>
    <name type="synonym">Lathyrus oleraceus</name>
    <dbReference type="NCBI Taxonomy" id="3888"/>
    <lineage>
        <taxon>Eukaryota</taxon>
        <taxon>Viridiplantae</taxon>
        <taxon>Streptophyta</taxon>
        <taxon>Embryophyta</taxon>
        <taxon>Tracheophyta</taxon>
        <taxon>Spermatophyta</taxon>
        <taxon>Magnoliopsida</taxon>
        <taxon>eudicotyledons</taxon>
        <taxon>Gunneridae</taxon>
        <taxon>Pentapetalae</taxon>
        <taxon>rosids</taxon>
        <taxon>fabids</taxon>
        <taxon>Fabales</taxon>
        <taxon>Fabaceae</taxon>
        <taxon>Papilionoideae</taxon>
        <taxon>50 kb inversion clade</taxon>
        <taxon>NPAAA clade</taxon>
        <taxon>Hologalegina</taxon>
        <taxon>IRL clade</taxon>
        <taxon>Fabeae</taxon>
        <taxon>Lathyrus</taxon>
    </lineage>
</organism>
<proteinExistence type="predicted"/>
<protein>
    <recommendedName>
        <fullName evidence="1">Replication protein A 70 kDa DNA-binding subunit B/D first OB fold domain-containing protein</fullName>
    </recommendedName>
</protein>
<dbReference type="Gene3D" id="2.40.50.140">
    <property type="entry name" value="Nucleic acid-binding proteins"/>
    <property type="match status" value="1"/>
</dbReference>
<dbReference type="EMBL" id="JAMSHJ010000001">
    <property type="protein sequence ID" value="KAI5442808.1"/>
    <property type="molecule type" value="Genomic_DNA"/>
</dbReference>
<dbReference type="SUPFAM" id="SSF50249">
    <property type="entry name" value="Nucleic acid-binding proteins"/>
    <property type="match status" value="1"/>
</dbReference>
<keyword evidence="3" id="KW-1185">Reference proteome</keyword>
<accession>A0A9D5BFQ0</accession>
<dbReference type="Proteomes" id="UP001058974">
    <property type="component" value="Chromosome 1"/>
</dbReference>
<dbReference type="AlphaFoldDB" id="A0A9D5BFQ0"/>
<name>A0A9D5BFQ0_PEA</name>